<dbReference type="CDD" id="cd00041">
    <property type="entry name" value="CUB"/>
    <property type="match status" value="1"/>
</dbReference>
<dbReference type="AlphaFoldDB" id="A0AAN5I3Y4"/>
<dbReference type="SMART" id="SM00042">
    <property type="entry name" value="CUB"/>
    <property type="match status" value="1"/>
</dbReference>
<accession>A0AAN5I3Y4</accession>
<dbReference type="InterPro" id="IPR000859">
    <property type="entry name" value="CUB_dom"/>
</dbReference>
<dbReference type="InterPro" id="IPR035914">
    <property type="entry name" value="Sperma_CUB_dom_sf"/>
</dbReference>
<dbReference type="PANTHER" id="PTHR22991:SF40">
    <property type="entry name" value="PROTEIN CBG13490"/>
    <property type="match status" value="1"/>
</dbReference>
<reference evidence="6" key="1">
    <citation type="submission" date="2022-10" db="EMBL/GenBank/DDBJ databases">
        <title>Genome assembly of Pristionchus species.</title>
        <authorList>
            <person name="Yoshida K."/>
            <person name="Sommer R.J."/>
        </authorList>
    </citation>
    <scope>NUCLEOTIDE SEQUENCE [LARGE SCALE GENOMIC DNA]</scope>
    <source>
        <strain evidence="6">RS5460</strain>
    </source>
</reference>
<gene>
    <name evidence="5" type="ORF">PMAYCL1PPCAC_21387</name>
</gene>
<dbReference type="InterPro" id="IPR016186">
    <property type="entry name" value="C-type_lectin-like/link_sf"/>
</dbReference>
<evidence type="ECO:0000313" key="6">
    <source>
        <dbReference type="Proteomes" id="UP001328107"/>
    </source>
</evidence>
<dbReference type="SMART" id="SM00034">
    <property type="entry name" value="CLECT"/>
    <property type="match status" value="1"/>
</dbReference>
<organism evidence="5 6">
    <name type="scientific">Pristionchus mayeri</name>
    <dbReference type="NCBI Taxonomy" id="1317129"/>
    <lineage>
        <taxon>Eukaryota</taxon>
        <taxon>Metazoa</taxon>
        <taxon>Ecdysozoa</taxon>
        <taxon>Nematoda</taxon>
        <taxon>Chromadorea</taxon>
        <taxon>Rhabditida</taxon>
        <taxon>Rhabditina</taxon>
        <taxon>Diplogasteromorpha</taxon>
        <taxon>Diplogasteroidea</taxon>
        <taxon>Neodiplogasteridae</taxon>
        <taxon>Pristionchus</taxon>
    </lineage>
</organism>
<keyword evidence="1" id="KW-1015">Disulfide bond</keyword>
<dbReference type="PROSITE" id="PS00615">
    <property type="entry name" value="C_TYPE_LECTIN_1"/>
    <property type="match status" value="1"/>
</dbReference>
<comment type="caution">
    <text evidence="5">The sequence shown here is derived from an EMBL/GenBank/DDBJ whole genome shotgun (WGS) entry which is preliminary data.</text>
</comment>
<proteinExistence type="predicted"/>
<dbReference type="SUPFAM" id="SSF56436">
    <property type="entry name" value="C-type lectin-like"/>
    <property type="match status" value="2"/>
</dbReference>
<keyword evidence="6" id="KW-1185">Reference proteome</keyword>
<dbReference type="Gene3D" id="3.10.100.10">
    <property type="entry name" value="Mannose-Binding Protein A, subunit A"/>
    <property type="match status" value="1"/>
</dbReference>
<evidence type="ECO:0000313" key="5">
    <source>
        <dbReference type="EMBL" id="GMR51192.1"/>
    </source>
</evidence>
<feature type="domain" description="CUB" evidence="3">
    <location>
        <begin position="240"/>
        <end position="357"/>
    </location>
</feature>
<protein>
    <recommendedName>
        <fullName evidence="7">C-type lectin</fullName>
    </recommendedName>
</protein>
<feature type="domain" description="C-type lectin" evidence="4">
    <location>
        <begin position="124"/>
        <end position="241"/>
    </location>
</feature>
<evidence type="ECO:0000259" key="3">
    <source>
        <dbReference type="PROSITE" id="PS01180"/>
    </source>
</evidence>
<evidence type="ECO:0000259" key="4">
    <source>
        <dbReference type="PROSITE" id="PS50041"/>
    </source>
</evidence>
<dbReference type="Proteomes" id="UP001328107">
    <property type="component" value="Unassembled WGS sequence"/>
</dbReference>
<dbReference type="InterPro" id="IPR018378">
    <property type="entry name" value="C-type_lectin_CS"/>
</dbReference>
<dbReference type="InterPro" id="IPR050976">
    <property type="entry name" value="Snaclec"/>
</dbReference>
<evidence type="ECO:0000256" key="1">
    <source>
        <dbReference type="ARBA" id="ARBA00023157"/>
    </source>
</evidence>
<dbReference type="Pfam" id="PF00059">
    <property type="entry name" value="Lectin_C"/>
    <property type="match status" value="1"/>
</dbReference>
<name>A0AAN5I3Y4_9BILA</name>
<dbReference type="InterPro" id="IPR016187">
    <property type="entry name" value="CTDL_fold"/>
</dbReference>
<dbReference type="SUPFAM" id="SSF49854">
    <property type="entry name" value="Spermadhesin, CUB domain"/>
    <property type="match status" value="1"/>
</dbReference>
<feature type="non-terminal residue" evidence="5">
    <location>
        <position position="1"/>
    </location>
</feature>
<dbReference type="EMBL" id="BTRK01000005">
    <property type="protein sequence ID" value="GMR51192.1"/>
    <property type="molecule type" value="Genomic_DNA"/>
</dbReference>
<dbReference type="CDD" id="cd00037">
    <property type="entry name" value="CLECT"/>
    <property type="match status" value="1"/>
</dbReference>
<dbReference type="Gene3D" id="2.60.120.290">
    <property type="entry name" value="Spermadhesin, CUB domain"/>
    <property type="match status" value="1"/>
</dbReference>
<evidence type="ECO:0000256" key="2">
    <source>
        <dbReference type="PROSITE-ProRule" id="PRU00059"/>
    </source>
</evidence>
<comment type="caution">
    <text evidence="2">Lacks conserved residue(s) required for the propagation of feature annotation.</text>
</comment>
<dbReference type="PROSITE" id="PS01180">
    <property type="entry name" value="CUB"/>
    <property type="match status" value="1"/>
</dbReference>
<sequence length="357" mass="38986">ELIRDGQCRGFIGNLTVQDNQATNTDISKCNNIQAMPVIIHNVEVGFFSISHTPSKPLILAFGLECNSSSGKWQWTDGTVMDYLPAAGHGQRVNNEVDADIFCAFTPQKYLVDNECATFEDDVEDGTCYQIGAAAENWNEAKIICDSFGAEVASIHNAQENAFIRRLAVSRGAVGGVFLGATPSGKGNTFAWIDGSNWDYDNFYPGFPLAGLGDCLIMDTGVTTGDWANVDCSTKSSVACERKREIFVFVFAAIHYSDSLQLYSPGYPFDASVPCDFILSVDTGKKVELEVLSLEANTCCDHLIIYDNYFGASTIANLTGEVYDKTYKTSSSNFMRVSWQPNGGVNVKGMMMTFRGV</sequence>
<dbReference type="InterPro" id="IPR001304">
    <property type="entry name" value="C-type_lectin-like"/>
</dbReference>
<dbReference type="PROSITE" id="PS50041">
    <property type="entry name" value="C_TYPE_LECTIN_2"/>
    <property type="match status" value="1"/>
</dbReference>
<dbReference type="Pfam" id="PF00431">
    <property type="entry name" value="CUB"/>
    <property type="match status" value="1"/>
</dbReference>
<dbReference type="PANTHER" id="PTHR22991">
    <property type="entry name" value="PROTEIN CBG13490"/>
    <property type="match status" value="1"/>
</dbReference>
<evidence type="ECO:0008006" key="7">
    <source>
        <dbReference type="Google" id="ProtNLM"/>
    </source>
</evidence>